<dbReference type="AlphaFoldDB" id="A0A167AMB8"/>
<evidence type="ECO:0008006" key="8">
    <source>
        <dbReference type="Google" id="ProtNLM"/>
    </source>
</evidence>
<dbReference type="STRING" id="1081105.A0A167AMB8"/>
<evidence type="ECO:0000313" key="4">
    <source>
        <dbReference type="EMBL" id="OAA39064.1"/>
    </source>
</evidence>
<proteinExistence type="inferred from homology"/>
<comment type="caution">
    <text evidence="4">The sequence shown here is derived from an EMBL/GenBank/DDBJ whole genome shotgun (WGS) entry which is preliminary data.</text>
</comment>
<reference evidence="5" key="3">
    <citation type="journal article" date="2019" name="Microbiol. Resour. Announc.">
        <title>Genome Sequence of Metarhizium rileyi, a Microbial Control Agent for Lepidoptera.</title>
        <authorList>
            <person name="Binneck E."/>
            <person name="Lastra C.C.L."/>
            <person name="Sosa-Gomez D.R."/>
        </authorList>
    </citation>
    <scope>NUCLEOTIDE SEQUENCE</scope>
    <source>
        <strain evidence="5">Cep018-CH2</strain>
    </source>
</reference>
<keyword evidence="3" id="KW-0812">Transmembrane</keyword>
<gene>
    <name evidence="5" type="ORF">ED733_000993</name>
    <name evidence="4" type="ORF">NOR_06324</name>
</gene>
<evidence type="ECO:0000313" key="6">
    <source>
        <dbReference type="Proteomes" id="UP000243498"/>
    </source>
</evidence>
<comment type="pathway">
    <text evidence="1">Mycotoxin biosynthesis.</text>
</comment>
<evidence type="ECO:0000256" key="2">
    <source>
        <dbReference type="ARBA" id="ARBA00035112"/>
    </source>
</evidence>
<sequence>MFTDSPIRYERIDVTDKYELADHERATDEEPGPSSTRQKEPVWTRRQATLVLLGNIVLLLISTCLLSAAVSRRPSPSHLECAQKVSPYSPMWEAVDFWEGNFANAFNSSTKYRGPPTLDLERAWNDLWYYHLIRVDSAGVAALNQTHVGRHAEVIGSDPANPEYGATLEVFHQLHCLNMLRQYSWPLDKFDKSWGDLYPSMLVDPVKARTHVDHCIETLRLTLMCAGDITPVLFVHDEDSPLGVRADFNIYHKCRSFDSIVDYVKENGVELAT</sequence>
<evidence type="ECO:0000256" key="1">
    <source>
        <dbReference type="ARBA" id="ARBA00004685"/>
    </source>
</evidence>
<dbReference type="Pfam" id="PF11807">
    <property type="entry name" value="UstYa"/>
    <property type="match status" value="1"/>
</dbReference>
<feature type="transmembrane region" description="Helical" evidence="3">
    <location>
        <begin position="48"/>
        <end position="70"/>
    </location>
</feature>
<accession>A0A167AMB8</accession>
<dbReference type="OMA" id="IHILAFC"/>
<protein>
    <recommendedName>
        <fullName evidence="8">Tat pathway signal sequence</fullName>
    </recommendedName>
</protein>
<comment type="similarity">
    <text evidence="2">Belongs to the ustYa family.</text>
</comment>
<dbReference type="EMBL" id="SBHS01000034">
    <property type="protein sequence ID" value="TWU71955.1"/>
    <property type="molecule type" value="Genomic_DNA"/>
</dbReference>
<evidence type="ECO:0000256" key="3">
    <source>
        <dbReference type="SAM" id="Phobius"/>
    </source>
</evidence>
<keyword evidence="6" id="KW-1185">Reference proteome</keyword>
<dbReference type="GO" id="GO:0043386">
    <property type="term" value="P:mycotoxin biosynthetic process"/>
    <property type="evidence" value="ECO:0007669"/>
    <property type="project" value="InterPro"/>
</dbReference>
<dbReference type="EMBL" id="AZHC01000023">
    <property type="protein sequence ID" value="OAA39064.1"/>
    <property type="molecule type" value="Genomic_DNA"/>
</dbReference>
<evidence type="ECO:0000313" key="7">
    <source>
        <dbReference type="Proteomes" id="UP000317257"/>
    </source>
</evidence>
<evidence type="ECO:0000313" key="5">
    <source>
        <dbReference type="EMBL" id="TWU71955.1"/>
    </source>
</evidence>
<name>A0A167AMB8_METRR</name>
<reference evidence="7" key="2">
    <citation type="submission" date="2018-12" db="EMBL/GenBank/DDBJ databases">
        <title>The complete genome of Metarhizium rileyi, a key fungal pathogen of Lepidoptera.</title>
        <authorList>
            <person name="Binneck E."/>
            <person name="Lastra C.C.L."/>
            <person name="Sosa-Gomez D.R."/>
        </authorList>
    </citation>
    <scope>NUCLEOTIDE SEQUENCE [LARGE SCALE GENOMIC DNA]</scope>
    <source>
        <strain evidence="7">Cep018-CH2</strain>
    </source>
</reference>
<reference evidence="4 6" key="1">
    <citation type="journal article" date="2016" name="Genome Biol. Evol.">
        <title>Divergent and convergent evolution of fungal pathogenicity.</title>
        <authorList>
            <person name="Shang Y."/>
            <person name="Xiao G."/>
            <person name="Zheng P."/>
            <person name="Cen K."/>
            <person name="Zhan S."/>
            <person name="Wang C."/>
        </authorList>
    </citation>
    <scope>NUCLEOTIDE SEQUENCE [LARGE SCALE GENOMIC DNA]</scope>
    <source>
        <strain evidence="4 6">RCEF 4871</strain>
    </source>
</reference>
<organism evidence="4 6">
    <name type="scientific">Metarhizium rileyi (strain RCEF 4871)</name>
    <name type="common">Nomuraea rileyi</name>
    <dbReference type="NCBI Taxonomy" id="1649241"/>
    <lineage>
        <taxon>Eukaryota</taxon>
        <taxon>Fungi</taxon>
        <taxon>Dikarya</taxon>
        <taxon>Ascomycota</taxon>
        <taxon>Pezizomycotina</taxon>
        <taxon>Sordariomycetes</taxon>
        <taxon>Hypocreomycetidae</taxon>
        <taxon>Hypocreales</taxon>
        <taxon>Clavicipitaceae</taxon>
        <taxon>Metarhizium</taxon>
    </lineage>
</organism>
<dbReference type="InterPro" id="IPR021765">
    <property type="entry name" value="UstYa-like"/>
</dbReference>
<keyword evidence="3" id="KW-1133">Transmembrane helix</keyword>
<accession>A0A5C6G1Z6</accession>
<dbReference type="Proteomes" id="UP000243498">
    <property type="component" value="Unassembled WGS sequence"/>
</dbReference>
<dbReference type="PANTHER" id="PTHR33365:SF4">
    <property type="entry name" value="CYCLOCHLOROTINE BIOSYNTHESIS PROTEIN O"/>
    <property type="match status" value="1"/>
</dbReference>
<dbReference type="Proteomes" id="UP000317257">
    <property type="component" value="Unassembled WGS sequence"/>
</dbReference>
<dbReference type="OrthoDB" id="3687641at2759"/>
<dbReference type="PANTHER" id="PTHR33365">
    <property type="entry name" value="YALI0B05434P"/>
    <property type="match status" value="1"/>
</dbReference>
<keyword evidence="3" id="KW-0472">Membrane</keyword>